<comment type="caution">
    <text evidence="2">The sequence shown here is derived from an EMBL/GenBank/DDBJ whole genome shotgun (WGS) entry which is preliminary data.</text>
</comment>
<dbReference type="Pfam" id="PF13340">
    <property type="entry name" value="DUF4096"/>
    <property type="match status" value="1"/>
</dbReference>
<dbReference type="AlphaFoldDB" id="A0A552LQ84"/>
<accession>A0A552LQ84</accession>
<sequence length="109" mass="13323">MYSSSMTNEEWSIVEPLLPKKKLTSPPKWTKRQILDGIFYQLKNGCNWPDLPKDFPTYSTVFWHYKQWRSQGIIQKIMEELHRRLRQQEKKTCGRLDERILFLQVHQWN</sequence>
<name>A0A552LQ84_9CHRO</name>
<dbReference type="PANTHER" id="PTHR30007">
    <property type="entry name" value="PHP DOMAIN PROTEIN"/>
    <property type="match status" value="1"/>
</dbReference>
<evidence type="ECO:0000259" key="1">
    <source>
        <dbReference type="Pfam" id="PF13340"/>
    </source>
</evidence>
<evidence type="ECO:0000313" key="2">
    <source>
        <dbReference type="EMBL" id="TRV22357.1"/>
    </source>
</evidence>
<evidence type="ECO:0000313" key="3">
    <source>
        <dbReference type="Proteomes" id="UP000318616"/>
    </source>
</evidence>
<dbReference type="PANTHER" id="PTHR30007:SF0">
    <property type="entry name" value="TRANSPOSASE"/>
    <property type="match status" value="1"/>
</dbReference>
<dbReference type="EMBL" id="SFAP01000165">
    <property type="protein sequence ID" value="TRV22357.1"/>
    <property type="molecule type" value="Genomic_DNA"/>
</dbReference>
<proteinExistence type="predicted"/>
<protein>
    <submittedName>
        <fullName evidence="2">Transposase</fullName>
    </submittedName>
</protein>
<reference evidence="2 3" key="1">
    <citation type="submission" date="2019-01" db="EMBL/GenBank/DDBJ databases">
        <title>Coherence of Microcystis species and biogeography revealed through population genomics.</title>
        <authorList>
            <person name="Perez-Carrascal O.M."/>
            <person name="Terrat Y."/>
            <person name="Giani A."/>
            <person name="Fortin N."/>
            <person name="Tromas N."/>
            <person name="Shapiro B.J."/>
        </authorList>
    </citation>
    <scope>NUCLEOTIDE SEQUENCE [LARGE SCALE GENOMIC DNA]</scope>
    <source>
        <strain evidence="2">Mw_MB_S_20031200_S109D</strain>
    </source>
</reference>
<organism evidence="2 3">
    <name type="scientific">Microcystis wesenbergii Mw_MB_S_20031200_S109D</name>
    <dbReference type="NCBI Taxonomy" id="2486241"/>
    <lineage>
        <taxon>Bacteria</taxon>
        <taxon>Bacillati</taxon>
        <taxon>Cyanobacteriota</taxon>
        <taxon>Cyanophyceae</taxon>
        <taxon>Oscillatoriophycideae</taxon>
        <taxon>Chroococcales</taxon>
        <taxon>Microcystaceae</taxon>
        <taxon>Microcystis</taxon>
    </lineage>
</organism>
<feature type="domain" description="Insertion element IS402-like" evidence="1">
    <location>
        <begin position="6"/>
        <end position="78"/>
    </location>
</feature>
<dbReference type="Proteomes" id="UP000318616">
    <property type="component" value="Unassembled WGS sequence"/>
</dbReference>
<gene>
    <name evidence="2" type="ORF">EWV88_13585</name>
</gene>
<dbReference type="InterPro" id="IPR025161">
    <property type="entry name" value="IS402-like_dom"/>
</dbReference>